<dbReference type="GO" id="GO:0016787">
    <property type="term" value="F:hydrolase activity"/>
    <property type="evidence" value="ECO:0007669"/>
    <property type="project" value="UniProtKB-KW"/>
</dbReference>
<comment type="similarity">
    <text evidence="2">Belongs to the HAD-like hydrolase superfamily. CbbY/CbbZ/Gph/YieH family.</text>
</comment>
<evidence type="ECO:0000313" key="8">
    <source>
        <dbReference type="Proteomes" id="UP000199662"/>
    </source>
</evidence>
<dbReference type="SUPFAM" id="SSF56784">
    <property type="entry name" value="HAD-like"/>
    <property type="match status" value="1"/>
</dbReference>
<dbReference type="PRINTS" id="PR00413">
    <property type="entry name" value="HADHALOGNASE"/>
</dbReference>
<dbReference type="FunFam" id="3.40.50.1000:FF:000036">
    <property type="entry name" value="HAD family hydrolase"/>
    <property type="match status" value="1"/>
</dbReference>
<dbReference type="STRING" id="84035.SAMN05660742_11078"/>
<evidence type="ECO:0000256" key="1">
    <source>
        <dbReference type="ARBA" id="ARBA00001946"/>
    </source>
</evidence>
<dbReference type="RefSeq" id="WP_091831689.1">
    <property type="nucleotide sequence ID" value="NZ_FNZK01000010.1"/>
</dbReference>
<keyword evidence="3" id="KW-0479">Metal-binding</keyword>
<gene>
    <name evidence="7" type="ORF">SAMN05660742_11078</name>
</gene>
<dbReference type="InterPro" id="IPR051600">
    <property type="entry name" value="Beta-PGM-like"/>
</dbReference>
<dbReference type="Gene3D" id="1.10.150.240">
    <property type="entry name" value="Putative phosphatase, domain 2"/>
    <property type="match status" value="1"/>
</dbReference>
<dbReference type="Gene3D" id="3.40.50.1000">
    <property type="entry name" value="HAD superfamily/HAD-like"/>
    <property type="match status" value="1"/>
</dbReference>
<evidence type="ECO:0000256" key="2">
    <source>
        <dbReference type="ARBA" id="ARBA00006171"/>
    </source>
</evidence>
<name>A0A1H7A1H6_9FIRM</name>
<dbReference type="SFLD" id="SFLDS00003">
    <property type="entry name" value="Haloacid_Dehalogenase"/>
    <property type="match status" value="1"/>
</dbReference>
<dbReference type="AlphaFoldDB" id="A0A1H7A1H6"/>
<dbReference type="NCBIfam" id="TIGR01509">
    <property type="entry name" value="HAD-SF-IA-v3"/>
    <property type="match status" value="1"/>
</dbReference>
<dbReference type="InterPro" id="IPR036412">
    <property type="entry name" value="HAD-like_sf"/>
</dbReference>
<keyword evidence="6" id="KW-0119">Carbohydrate metabolism</keyword>
<dbReference type="EMBL" id="FNZK01000010">
    <property type="protein sequence ID" value="SEJ55862.1"/>
    <property type="molecule type" value="Genomic_DNA"/>
</dbReference>
<proteinExistence type="inferred from homology"/>
<dbReference type="PANTHER" id="PTHR46193:SF18">
    <property type="entry name" value="HEXITOL PHOSPHATASE B"/>
    <property type="match status" value="1"/>
</dbReference>
<organism evidence="7 8">
    <name type="scientific">Propionispira arboris</name>
    <dbReference type="NCBI Taxonomy" id="84035"/>
    <lineage>
        <taxon>Bacteria</taxon>
        <taxon>Bacillati</taxon>
        <taxon>Bacillota</taxon>
        <taxon>Negativicutes</taxon>
        <taxon>Selenomonadales</taxon>
        <taxon>Selenomonadaceae</taxon>
        <taxon>Propionispira</taxon>
    </lineage>
</organism>
<sequence length="212" mass="23223">MKAVIFDMDGVLVDSEPMHTAVSIETMAYYGVTIDENDMDRFAGMTMHSIFSTLKIENNIPDPIETILARQESGMLKHTLEDPQTPIAGIREILAYLKQHKIPAAVASSSPKKLVKTVIERLNITTSFEILLSGEEVRHGKPDPEIYLEAAKALQVQPKDCVVIEDSKNGTLSAKAAGMTCIGFKNLNSGDQDLSAADIVVPTLTQIDFTKF</sequence>
<reference evidence="8" key="1">
    <citation type="submission" date="2016-10" db="EMBL/GenBank/DDBJ databases">
        <authorList>
            <person name="Varghese N."/>
            <person name="Submissions S."/>
        </authorList>
    </citation>
    <scope>NUCLEOTIDE SEQUENCE [LARGE SCALE GENOMIC DNA]</scope>
    <source>
        <strain evidence="8">DSM 2179</strain>
    </source>
</reference>
<dbReference type="InterPro" id="IPR006439">
    <property type="entry name" value="HAD-SF_hydro_IA"/>
</dbReference>
<evidence type="ECO:0000256" key="5">
    <source>
        <dbReference type="ARBA" id="ARBA00022842"/>
    </source>
</evidence>
<evidence type="ECO:0000256" key="4">
    <source>
        <dbReference type="ARBA" id="ARBA00022801"/>
    </source>
</evidence>
<protein>
    <submittedName>
        <fullName evidence="7">Haloacid dehalogenase superfamily, subfamily IA, variant 3 with third motif having DD or ED</fullName>
    </submittedName>
</protein>
<dbReference type="InterPro" id="IPR023214">
    <property type="entry name" value="HAD_sf"/>
</dbReference>
<dbReference type="Pfam" id="PF13419">
    <property type="entry name" value="HAD_2"/>
    <property type="match status" value="1"/>
</dbReference>
<evidence type="ECO:0000256" key="3">
    <source>
        <dbReference type="ARBA" id="ARBA00022723"/>
    </source>
</evidence>
<dbReference type="InterPro" id="IPR023198">
    <property type="entry name" value="PGP-like_dom2"/>
</dbReference>
<dbReference type="SFLD" id="SFLDG01129">
    <property type="entry name" value="C1.5:_HAD__Beta-PGM__Phosphata"/>
    <property type="match status" value="1"/>
</dbReference>
<accession>A0A1H7A1H6</accession>
<comment type="cofactor">
    <cofactor evidence="1">
        <name>Mg(2+)</name>
        <dbReference type="ChEBI" id="CHEBI:18420"/>
    </cofactor>
</comment>
<keyword evidence="8" id="KW-1185">Reference proteome</keyword>
<evidence type="ECO:0000256" key="6">
    <source>
        <dbReference type="ARBA" id="ARBA00023277"/>
    </source>
</evidence>
<evidence type="ECO:0000313" key="7">
    <source>
        <dbReference type="EMBL" id="SEJ55862.1"/>
    </source>
</evidence>
<keyword evidence="4" id="KW-0378">Hydrolase</keyword>
<dbReference type="SFLD" id="SFLDG01135">
    <property type="entry name" value="C1.5.6:_HAD__Beta-PGM__Phospha"/>
    <property type="match status" value="1"/>
</dbReference>
<keyword evidence="5" id="KW-0460">Magnesium</keyword>
<dbReference type="CDD" id="cd16423">
    <property type="entry name" value="HAD_BPGM-like"/>
    <property type="match status" value="1"/>
</dbReference>
<dbReference type="InterPro" id="IPR041492">
    <property type="entry name" value="HAD_2"/>
</dbReference>
<dbReference type="GO" id="GO:0046872">
    <property type="term" value="F:metal ion binding"/>
    <property type="evidence" value="ECO:0007669"/>
    <property type="project" value="UniProtKB-KW"/>
</dbReference>
<dbReference type="Proteomes" id="UP000199662">
    <property type="component" value="Unassembled WGS sequence"/>
</dbReference>
<dbReference type="PANTHER" id="PTHR46193">
    <property type="entry name" value="6-PHOSPHOGLUCONATE PHOSPHATASE"/>
    <property type="match status" value="1"/>
</dbReference>